<evidence type="ECO:0000256" key="4">
    <source>
        <dbReference type="PROSITE-ProRule" id="PRU00335"/>
    </source>
</evidence>
<keyword evidence="1" id="KW-0805">Transcription regulation</keyword>
<dbReference type="InterPro" id="IPR009057">
    <property type="entry name" value="Homeodomain-like_sf"/>
</dbReference>
<dbReference type="Proteomes" id="UP000265509">
    <property type="component" value="Unassembled WGS sequence"/>
</dbReference>
<gene>
    <name evidence="6" type="ORF">DWB85_10265</name>
</gene>
<keyword evidence="2 4" id="KW-0238">DNA-binding</keyword>
<dbReference type="PANTHER" id="PTHR30055">
    <property type="entry name" value="HTH-TYPE TRANSCRIPTIONAL REGULATOR RUTR"/>
    <property type="match status" value="1"/>
</dbReference>
<evidence type="ECO:0000256" key="3">
    <source>
        <dbReference type="ARBA" id="ARBA00023163"/>
    </source>
</evidence>
<dbReference type="RefSeq" id="WP_117954155.1">
    <property type="nucleotide sequence ID" value="NZ_QRAN01000009.1"/>
</dbReference>
<dbReference type="Pfam" id="PF00440">
    <property type="entry name" value="TetR_N"/>
    <property type="match status" value="1"/>
</dbReference>
<evidence type="ECO:0000259" key="5">
    <source>
        <dbReference type="PROSITE" id="PS50977"/>
    </source>
</evidence>
<comment type="caution">
    <text evidence="6">The sequence shown here is derived from an EMBL/GenBank/DDBJ whole genome shotgun (WGS) entry which is preliminary data.</text>
</comment>
<reference evidence="6 7" key="1">
    <citation type="submission" date="2018-07" db="EMBL/GenBank/DDBJ databases">
        <title>Halioglobus sp. genome submission.</title>
        <authorList>
            <person name="Ye M.-Q."/>
            <person name="Du Z.-J."/>
        </authorList>
    </citation>
    <scope>NUCLEOTIDE SEQUENCE [LARGE SCALE GENOMIC DNA]</scope>
    <source>
        <strain evidence="6 7">U0301</strain>
    </source>
</reference>
<dbReference type="OrthoDB" id="9179041at2"/>
<evidence type="ECO:0000313" key="6">
    <source>
        <dbReference type="EMBL" id="RLQ21963.1"/>
    </source>
</evidence>
<dbReference type="SUPFAM" id="SSF46689">
    <property type="entry name" value="Homeodomain-like"/>
    <property type="match status" value="1"/>
</dbReference>
<feature type="domain" description="HTH tetR-type" evidence="5">
    <location>
        <begin position="16"/>
        <end position="76"/>
    </location>
</feature>
<dbReference type="SUPFAM" id="SSF48498">
    <property type="entry name" value="Tetracyclin repressor-like, C-terminal domain"/>
    <property type="match status" value="1"/>
</dbReference>
<dbReference type="Gene3D" id="1.10.357.10">
    <property type="entry name" value="Tetracycline Repressor, domain 2"/>
    <property type="match status" value="1"/>
</dbReference>
<dbReference type="InterPro" id="IPR036271">
    <property type="entry name" value="Tet_transcr_reg_TetR-rel_C_sf"/>
</dbReference>
<dbReference type="GO" id="GO:0003700">
    <property type="term" value="F:DNA-binding transcription factor activity"/>
    <property type="evidence" value="ECO:0007669"/>
    <property type="project" value="TreeGrafter"/>
</dbReference>
<dbReference type="PROSITE" id="PS50977">
    <property type="entry name" value="HTH_TETR_2"/>
    <property type="match status" value="1"/>
</dbReference>
<dbReference type="GO" id="GO:0000976">
    <property type="term" value="F:transcription cis-regulatory region binding"/>
    <property type="evidence" value="ECO:0007669"/>
    <property type="project" value="TreeGrafter"/>
</dbReference>
<feature type="DNA-binding region" description="H-T-H motif" evidence="4">
    <location>
        <begin position="39"/>
        <end position="58"/>
    </location>
</feature>
<keyword evidence="7" id="KW-1185">Reference proteome</keyword>
<name>A0A3L7E0P7_9GAMM</name>
<proteinExistence type="predicted"/>
<dbReference type="InterPro" id="IPR050109">
    <property type="entry name" value="HTH-type_TetR-like_transc_reg"/>
</dbReference>
<sequence>MAISSTPAKRAYQRTELRQSATIEAVIQLSAEQDPATLTTARIANKVGLSQGALFKHFPNKSRLWESVAAWVSQQLTRQVFSVADQHAHADQALEAMFLAHVGFVVRHPGIPRLILGELQKPDNGPAKHIIRNMLAAYRQKVIGLLDQGMTGGRIAAGIDTEAAAVLYLGAIQGLVIQAMVHGEMSSLEQMAPRVFRLYSASFQELPDDPEK</sequence>
<keyword evidence="3" id="KW-0804">Transcription</keyword>
<evidence type="ECO:0000256" key="1">
    <source>
        <dbReference type="ARBA" id="ARBA00023015"/>
    </source>
</evidence>
<dbReference type="AlphaFoldDB" id="A0A3L7E0P7"/>
<evidence type="ECO:0000313" key="7">
    <source>
        <dbReference type="Proteomes" id="UP000265509"/>
    </source>
</evidence>
<dbReference type="PANTHER" id="PTHR30055:SF240">
    <property type="entry name" value="HTH-TYPE TRANSCRIPTIONAL REGULATOR ACRR"/>
    <property type="match status" value="1"/>
</dbReference>
<dbReference type="InterPro" id="IPR001647">
    <property type="entry name" value="HTH_TetR"/>
</dbReference>
<protein>
    <submittedName>
        <fullName evidence="6">TetR family transcriptional regulator</fullName>
    </submittedName>
</protein>
<evidence type="ECO:0000256" key="2">
    <source>
        <dbReference type="ARBA" id="ARBA00023125"/>
    </source>
</evidence>
<dbReference type="EMBL" id="QRAN01000009">
    <property type="protein sequence ID" value="RLQ21963.1"/>
    <property type="molecule type" value="Genomic_DNA"/>
</dbReference>
<accession>A0A3L7E0P7</accession>
<organism evidence="6 7">
    <name type="scientific">Seongchinamella sediminis</name>
    <dbReference type="NCBI Taxonomy" id="2283635"/>
    <lineage>
        <taxon>Bacteria</taxon>
        <taxon>Pseudomonadati</taxon>
        <taxon>Pseudomonadota</taxon>
        <taxon>Gammaproteobacteria</taxon>
        <taxon>Cellvibrionales</taxon>
        <taxon>Halieaceae</taxon>
        <taxon>Seongchinamella</taxon>
    </lineage>
</organism>